<dbReference type="InterPro" id="IPR006140">
    <property type="entry name" value="D-isomer_DH_NAD-bd"/>
</dbReference>
<dbReference type="InterPro" id="IPR029752">
    <property type="entry name" value="D-isomer_DH_CS1"/>
</dbReference>
<evidence type="ECO:0000256" key="3">
    <source>
        <dbReference type="ARBA" id="ARBA00023027"/>
    </source>
</evidence>
<reference evidence="5" key="1">
    <citation type="submission" date="2019-08" db="EMBL/GenBank/DDBJ databases">
        <authorList>
            <person name="Kucharzyk K."/>
            <person name="Murdoch R.W."/>
            <person name="Higgins S."/>
            <person name="Loffler F."/>
        </authorList>
    </citation>
    <scope>NUCLEOTIDE SEQUENCE</scope>
</reference>
<dbReference type="InterPro" id="IPR050857">
    <property type="entry name" value="D-2-hydroxyacid_DH"/>
</dbReference>
<protein>
    <submittedName>
        <fullName evidence="5">Hydroxypyruvate reductase</fullName>
        <ecNumber evidence="5">1.1.1.81</ecNumber>
    </submittedName>
</protein>
<dbReference type="EC" id="1.1.1.81" evidence="5"/>
<dbReference type="PROSITE" id="PS00065">
    <property type="entry name" value="D_2_HYDROXYACID_DH_1"/>
    <property type="match status" value="1"/>
</dbReference>
<comment type="caution">
    <text evidence="5">The sequence shown here is derived from an EMBL/GenBank/DDBJ whole genome shotgun (WGS) entry which is preliminary data.</text>
</comment>
<dbReference type="Pfam" id="PF02826">
    <property type="entry name" value="2-Hacid_dh_C"/>
    <property type="match status" value="1"/>
</dbReference>
<dbReference type="EMBL" id="VSSQ01092801">
    <property type="protein sequence ID" value="MPN37890.1"/>
    <property type="molecule type" value="Genomic_DNA"/>
</dbReference>
<dbReference type="PANTHER" id="PTHR42789:SF1">
    <property type="entry name" value="D-ISOMER SPECIFIC 2-HYDROXYACID DEHYDROGENASE FAMILY PROTEIN (AFU_ORTHOLOGUE AFUA_6G10090)"/>
    <property type="match status" value="1"/>
</dbReference>
<keyword evidence="3" id="KW-0520">NAD</keyword>
<keyword evidence="2 5" id="KW-0560">Oxidoreductase</keyword>
<feature type="domain" description="D-isomer specific 2-hydroxyacid dehydrogenase NAD-binding" evidence="4">
    <location>
        <begin position="1"/>
        <end position="182"/>
    </location>
</feature>
<dbReference type="InterPro" id="IPR036291">
    <property type="entry name" value="NAD(P)-bd_dom_sf"/>
</dbReference>
<evidence type="ECO:0000259" key="4">
    <source>
        <dbReference type="Pfam" id="PF02826"/>
    </source>
</evidence>
<keyword evidence="5" id="KW-0670">Pyruvate</keyword>
<evidence type="ECO:0000256" key="2">
    <source>
        <dbReference type="ARBA" id="ARBA00023002"/>
    </source>
</evidence>
<dbReference type="InterPro" id="IPR029753">
    <property type="entry name" value="D-isomer_DH_CS"/>
</dbReference>
<dbReference type="GO" id="GO:0051287">
    <property type="term" value="F:NAD binding"/>
    <property type="evidence" value="ECO:0007669"/>
    <property type="project" value="InterPro"/>
</dbReference>
<name>A0A645HGM7_9ZZZZ</name>
<dbReference type="Gene3D" id="3.40.50.720">
    <property type="entry name" value="NAD(P)-binding Rossmann-like Domain"/>
    <property type="match status" value="2"/>
</dbReference>
<dbReference type="PROSITE" id="PS00671">
    <property type="entry name" value="D_2_HYDROXYACID_DH_3"/>
    <property type="match status" value="1"/>
</dbReference>
<proteinExistence type="inferred from homology"/>
<dbReference type="SUPFAM" id="SSF51735">
    <property type="entry name" value="NAD(P)-binding Rossmann-fold domains"/>
    <property type="match status" value="1"/>
</dbReference>
<dbReference type="AlphaFoldDB" id="A0A645HGM7"/>
<dbReference type="GO" id="GO:0016618">
    <property type="term" value="F:hydroxypyruvate reductase [NAD(P)H] activity"/>
    <property type="evidence" value="ECO:0007669"/>
    <property type="project" value="UniProtKB-EC"/>
</dbReference>
<comment type="similarity">
    <text evidence="1">Belongs to the D-isomer specific 2-hydroxyacid dehydrogenase family.</text>
</comment>
<dbReference type="PROSITE" id="PS00670">
    <property type="entry name" value="D_2_HYDROXYACID_DH_2"/>
    <property type="match status" value="1"/>
</dbReference>
<dbReference type="PANTHER" id="PTHR42789">
    <property type="entry name" value="D-ISOMER SPECIFIC 2-HYDROXYACID DEHYDROGENASE FAMILY PROTEIN (AFU_ORTHOLOGUE AFUA_6G10090)"/>
    <property type="match status" value="1"/>
</dbReference>
<gene>
    <name evidence="5" type="ORF">SDC9_185411</name>
</gene>
<accession>A0A645HGM7</accession>
<sequence>MLDLARNTMVANHDVKVLKQWDKYKFVGRELRGRTLGVVGFGKIGRRVAELGRAFGMTTVAYDPFLKPEDFQKENTTGLEVEELLKVSDFISIHVPLTPETRDLVSKKQIAFMKNDAVVLNMSRGGIVNEKDAYEALKNGQLGGFGSDVLENELADGGLTEGAGFDSPLFELDNFIVSPHIGAQSVDASRDIGAHIVSKVKEALSL</sequence>
<evidence type="ECO:0000256" key="1">
    <source>
        <dbReference type="ARBA" id="ARBA00005854"/>
    </source>
</evidence>
<evidence type="ECO:0000313" key="5">
    <source>
        <dbReference type="EMBL" id="MPN37890.1"/>
    </source>
</evidence>
<organism evidence="5">
    <name type="scientific">bioreactor metagenome</name>
    <dbReference type="NCBI Taxonomy" id="1076179"/>
    <lineage>
        <taxon>unclassified sequences</taxon>
        <taxon>metagenomes</taxon>
        <taxon>ecological metagenomes</taxon>
    </lineage>
</organism>